<name>A0A5N7DJC4_9EURO</name>
<evidence type="ECO:0000256" key="1">
    <source>
        <dbReference type="SAM" id="MobiDB-lite"/>
    </source>
</evidence>
<dbReference type="EMBL" id="ML736754">
    <property type="protein sequence ID" value="KAE8406444.1"/>
    <property type="molecule type" value="Genomic_DNA"/>
</dbReference>
<organism evidence="3 4">
    <name type="scientific">Aspergillus pseudonomiae</name>
    <dbReference type="NCBI Taxonomy" id="1506151"/>
    <lineage>
        <taxon>Eukaryota</taxon>
        <taxon>Fungi</taxon>
        <taxon>Dikarya</taxon>
        <taxon>Ascomycota</taxon>
        <taxon>Pezizomycotina</taxon>
        <taxon>Eurotiomycetes</taxon>
        <taxon>Eurotiomycetidae</taxon>
        <taxon>Eurotiales</taxon>
        <taxon>Aspergillaceae</taxon>
        <taxon>Aspergillus</taxon>
        <taxon>Aspergillus subgen. Circumdati</taxon>
    </lineage>
</organism>
<sequence>MDHVILQYNQEPQRQRVFDDSESESNPDVGDINRADENQEAGGAEAERAEAERAEAERAEAERAEAERAEAERAEAEKTEAEKTEAEKTEREKAEREGPQIVKEEKTNTGAMLDCRTLVFLVVTDDQKSEEAFLMQIANKDISEKSLETLHGLIKNSSHKEYCKLPFCTAQGGSITDLDQWKIEAYLNYVNKLQVDDIPKLDISLPAPREYLPAQKAPTISSSINKADWRAVNTVETKPQELDQASWKTVTINNSLCYGLCVVRQDNGHGKSTPVGLIRAPYPAFRVKERRVYDEEDENEPSVRIPDYFVDDQSYVSIYETKTQFQSSLSKSAIDEVDISMSGGLPAFGGVLGFSGGLKTSNTDQTTTDESGESSQMNISYNFPRVTVRLDEYSLEITKRCEEELAKAAQANTADHFIKLFGEYFSTQVQLGGRLFASEEFDSHTASSAKDTKFSMKVQAAASFKTPMGAGGSTSAGYGRTRNEAENDSNSNLTSTLQWQANGGNTLLCNSPPDWCHTVAAYQNWRIIKRSGNRHILNLLAQFEEPTGIHENIKNLMKDKTVQDPKIPLQTQPILQSRQGRMFYLRTTSKGDYGWYKYLTAFQKADWSQDDIQKLKKTSGTIPAKGATAGLHEGVDECSKYGIYLECKTPEGHGVTKIMYGQPYTLRNPSTGLCLYLQGDKEVKADRFPVAMLTPEGTLPGYWFIRGVDGTDYGEVKQDTPVTIRYGDDTNRSMLTVFHETKYNGLLKVIQNVAEDDEATFTMMYKDVYEGKAKA</sequence>
<dbReference type="Proteomes" id="UP000325579">
    <property type="component" value="Unassembled WGS sequence"/>
</dbReference>
<feature type="region of interest" description="Disordered" evidence="1">
    <location>
        <begin position="1"/>
        <end position="99"/>
    </location>
</feature>
<dbReference type="AlphaFoldDB" id="A0A5N7DJC4"/>
<feature type="compositionally biased region" description="Basic and acidic residues" evidence="1">
    <location>
        <begin position="45"/>
        <end position="99"/>
    </location>
</feature>
<reference evidence="3 4" key="1">
    <citation type="submission" date="2019-04" db="EMBL/GenBank/DDBJ databases">
        <authorList>
            <consortium name="DOE Joint Genome Institute"/>
            <person name="Mondo S."/>
            <person name="Kjaerbolling I."/>
            <person name="Vesth T."/>
            <person name="Frisvad J.C."/>
            <person name="Nybo J.L."/>
            <person name="Theobald S."/>
            <person name="Kildgaard S."/>
            <person name="Isbrandt T."/>
            <person name="Kuo A."/>
            <person name="Sato A."/>
            <person name="Lyhne E.K."/>
            <person name="Kogle M.E."/>
            <person name="Wiebenga A."/>
            <person name="Kun R.S."/>
            <person name="Lubbers R.J."/>
            <person name="Makela M.R."/>
            <person name="Barry K."/>
            <person name="Chovatia M."/>
            <person name="Clum A."/>
            <person name="Daum C."/>
            <person name="Haridas S."/>
            <person name="He G."/>
            <person name="LaButti K."/>
            <person name="Lipzen A."/>
            <person name="Riley R."/>
            <person name="Salamov A."/>
            <person name="Simmons B.A."/>
            <person name="Magnuson J.K."/>
            <person name="Henrissat B."/>
            <person name="Mortensen U.H."/>
            <person name="Larsen T.O."/>
            <person name="Devries R.P."/>
            <person name="Grigoriev I.V."/>
            <person name="Machida M."/>
            <person name="Baker S.E."/>
            <person name="Andersen M.R."/>
            <person name="Cantor M.N."/>
            <person name="Hua S.X."/>
        </authorList>
    </citation>
    <scope>NUCLEOTIDE SEQUENCE [LARGE SCALE GENOMIC DNA]</scope>
    <source>
        <strain evidence="3 4">CBS 119388</strain>
    </source>
</reference>
<proteinExistence type="predicted"/>
<gene>
    <name evidence="3" type="ORF">BDV37DRAFT_281032</name>
</gene>
<evidence type="ECO:0000313" key="3">
    <source>
        <dbReference type="EMBL" id="KAE8406444.1"/>
    </source>
</evidence>
<feature type="region of interest" description="Disordered" evidence="1">
    <location>
        <begin position="469"/>
        <end position="492"/>
    </location>
</feature>
<keyword evidence="4" id="KW-1185">Reference proteome</keyword>
<protein>
    <recommendedName>
        <fullName evidence="2">MACPF domain-containing protein</fullName>
    </recommendedName>
</protein>
<accession>A0A5N7DJC4</accession>
<dbReference type="InterPro" id="IPR020864">
    <property type="entry name" value="MACPF"/>
</dbReference>
<dbReference type="RefSeq" id="XP_031943763.1">
    <property type="nucleotide sequence ID" value="XM_032086732.1"/>
</dbReference>
<evidence type="ECO:0000259" key="2">
    <source>
        <dbReference type="Pfam" id="PF01823"/>
    </source>
</evidence>
<feature type="domain" description="MACPF" evidence="2">
    <location>
        <begin position="371"/>
        <end position="521"/>
    </location>
</feature>
<evidence type="ECO:0000313" key="4">
    <source>
        <dbReference type="Proteomes" id="UP000325579"/>
    </source>
</evidence>
<dbReference type="GeneID" id="43671423"/>
<dbReference type="OrthoDB" id="2562973at2759"/>
<dbReference type="Pfam" id="PF01823">
    <property type="entry name" value="MACPF"/>
    <property type="match status" value="1"/>
</dbReference>